<dbReference type="EMBL" id="CM004478">
    <property type="protein sequence ID" value="OCT72820.1"/>
    <property type="molecule type" value="Genomic_DNA"/>
</dbReference>
<proteinExistence type="predicted"/>
<accession>A0A974CGA9</accession>
<evidence type="ECO:0000313" key="2">
    <source>
        <dbReference type="Proteomes" id="UP000694892"/>
    </source>
</evidence>
<organism evidence="1 2">
    <name type="scientific">Xenopus laevis</name>
    <name type="common">African clawed frog</name>
    <dbReference type="NCBI Taxonomy" id="8355"/>
    <lineage>
        <taxon>Eukaryota</taxon>
        <taxon>Metazoa</taxon>
        <taxon>Chordata</taxon>
        <taxon>Craniata</taxon>
        <taxon>Vertebrata</taxon>
        <taxon>Euteleostomi</taxon>
        <taxon>Amphibia</taxon>
        <taxon>Batrachia</taxon>
        <taxon>Anura</taxon>
        <taxon>Pipoidea</taxon>
        <taxon>Pipidae</taxon>
        <taxon>Xenopodinae</taxon>
        <taxon>Xenopus</taxon>
        <taxon>Xenopus</taxon>
    </lineage>
</organism>
<gene>
    <name evidence="1" type="ORF">XELAEV_18035802mg</name>
</gene>
<name>A0A974CGA9_XENLA</name>
<protein>
    <submittedName>
        <fullName evidence="1">Uncharacterized protein</fullName>
    </submittedName>
</protein>
<reference evidence="2" key="1">
    <citation type="journal article" date="2016" name="Nature">
        <title>Genome evolution in the allotetraploid frog Xenopus laevis.</title>
        <authorList>
            <person name="Session A.M."/>
            <person name="Uno Y."/>
            <person name="Kwon T."/>
            <person name="Chapman J.A."/>
            <person name="Toyoda A."/>
            <person name="Takahashi S."/>
            <person name="Fukui A."/>
            <person name="Hikosaka A."/>
            <person name="Suzuki A."/>
            <person name="Kondo M."/>
            <person name="van Heeringen S.J."/>
            <person name="Quigley I."/>
            <person name="Heinz S."/>
            <person name="Ogino H."/>
            <person name="Ochi H."/>
            <person name="Hellsten U."/>
            <person name="Lyons J.B."/>
            <person name="Simakov O."/>
            <person name="Putnam N."/>
            <person name="Stites J."/>
            <person name="Kuroki Y."/>
            <person name="Tanaka T."/>
            <person name="Michiue T."/>
            <person name="Watanabe M."/>
            <person name="Bogdanovic O."/>
            <person name="Lister R."/>
            <person name="Georgiou G."/>
            <person name="Paranjpe S.S."/>
            <person name="van Kruijsbergen I."/>
            <person name="Shu S."/>
            <person name="Carlson J."/>
            <person name="Kinoshita T."/>
            <person name="Ohta Y."/>
            <person name="Mawaribuchi S."/>
            <person name="Jenkins J."/>
            <person name="Grimwood J."/>
            <person name="Schmutz J."/>
            <person name="Mitros T."/>
            <person name="Mozaffari S.V."/>
            <person name="Suzuki Y."/>
            <person name="Haramoto Y."/>
            <person name="Yamamoto T.S."/>
            <person name="Takagi C."/>
            <person name="Heald R."/>
            <person name="Miller K."/>
            <person name="Haudenschild C."/>
            <person name="Kitzman J."/>
            <person name="Nakayama T."/>
            <person name="Izutsu Y."/>
            <person name="Robert J."/>
            <person name="Fortriede J."/>
            <person name="Burns K."/>
            <person name="Lotay V."/>
            <person name="Karimi K."/>
            <person name="Yasuoka Y."/>
            <person name="Dichmann D.S."/>
            <person name="Flajnik M.F."/>
            <person name="Houston D.W."/>
            <person name="Shendure J."/>
            <person name="DuPasquier L."/>
            <person name="Vize P.D."/>
            <person name="Zorn A.M."/>
            <person name="Ito M."/>
            <person name="Marcotte E.M."/>
            <person name="Wallingford J.B."/>
            <person name="Ito Y."/>
            <person name="Asashima M."/>
            <person name="Ueno N."/>
            <person name="Matsuda Y."/>
            <person name="Veenstra G.J."/>
            <person name="Fujiyama A."/>
            <person name="Harland R.M."/>
            <person name="Taira M."/>
            <person name="Rokhsar D.S."/>
        </authorList>
    </citation>
    <scope>NUCLEOTIDE SEQUENCE [LARGE SCALE GENOMIC DNA]</scope>
    <source>
        <strain evidence="2">J</strain>
    </source>
</reference>
<dbReference type="Proteomes" id="UP000694892">
    <property type="component" value="Chromosome 7L"/>
</dbReference>
<dbReference type="AlphaFoldDB" id="A0A974CGA9"/>
<evidence type="ECO:0000313" key="1">
    <source>
        <dbReference type="EMBL" id="OCT72820.1"/>
    </source>
</evidence>
<sequence>MGMISTEVIPGHRRDRLELRGSHRSEQNSALYPLRMETFSLLGYCPLLLQSHFSLPPAHPRLLPHPMMPYCSLFPLHIISLTPPASSFATCLSIFHSV</sequence>